<dbReference type="InterPro" id="IPR027417">
    <property type="entry name" value="P-loop_NTPase"/>
</dbReference>
<dbReference type="PROSITE" id="PS50893">
    <property type="entry name" value="ABC_TRANSPORTER_2"/>
    <property type="match status" value="1"/>
</dbReference>
<dbReference type="PANTHER" id="PTHR24220:SF470">
    <property type="entry name" value="CELL DIVISION ATP-BINDING PROTEIN FTSE"/>
    <property type="match status" value="1"/>
</dbReference>
<sequence length="235" mass="26442">MYNPQENPMAKTVVELKDVSVFQRKNLILHDINLTIERGEFVYLIGKTGSGKSSLLKILYGDLPLKKGTGMAVDFNLATLKESEIPYLRRKIGVVFQDFKLLPDRTVFGNLEFVLRATGWHDPHKIEARISSVLTKVKMQTKIDKHPHELSGGEQQRVAIARALLNDPDLILADEPTGNLDPETSVEIMKVMREINDSGRSILMATHDYALILKFPSKTIKCDAGKLFEVVQRSV</sequence>
<evidence type="ECO:0000256" key="2">
    <source>
        <dbReference type="ARBA" id="ARBA00005417"/>
    </source>
</evidence>
<dbReference type="InterPro" id="IPR017871">
    <property type="entry name" value="ABC_transporter-like_CS"/>
</dbReference>
<comment type="similarity">
    <text evidence="2">Belongs to the ABC transporter superfamily.</text>
</comment>
<dbReference type="SMART" id="SM00382">
    <property type="entry name" value="AAA"/>
    <property type="match status" value="1"/>
</dbReference>
<dbReference type="InterPro" id="IPR003439">
    <property type="entry name" value="ABC_transporter-like_ATP-bd"/>
</dbReference>
<name>A0A1H2ZNR3_9FLAO</name>
<dbReference type="PROSITE" id="PS00211">
    <property type="entry name" value="ABC_TRANSPORTER_1"/>
    <property type="match status" value="1"/>
</dbReference>
<evidence type="ECO:0000313" key="8">
    <source>
        <dbReference type="Proteomes" id="UP000182771"/>
    </source>
</evidence>
<evidence type="ECO:0000256" key="3">
    <source>
        <dbReference type="ARBA" id="ARBA00020019"/>
    </source>
</evidence>
<keyword evidence="4" id="KW-0547">Nucleotide-binding</keyword>
<dbReference type="InterPro" id="IPR015854">
    <property type="entry name" value="ABC_transpr_LolD-like"/>
</dbReference>
<dbReference type="InterPro" id="IPR003593">
    <property type="entry name" value="AAA+_ATPase"/>
</dbReference>
<dbReference type="OrthoDB" id="9802264at2"/>
<keyword evidence="8" id="KW-1185">Reference proteome</keyword>
<dbReference type="GO" id="GO:0005886">
    <property type="term" value="C:plasma membrane"/>
    <property type="evidence" value="ECO:0007669"/>
    <property type="project" value="UniProtKB-ARBA"/>
</dbReference>
<dbReference type="Pfam" id="PF00005">
    <property type="entry name" value="ABC_tran"/>
    <property type="match status" value="1"/>
</dbReference>
<dbReference type="GO" id="GO:0016887">
    <property type="term" value="F:ATP hydrolysis activity"/>
    <property type="evidence" value="ECO:0007669"/>
    <property type="project" value="InterPro"/>
</dbReference>
<evidence type="ECO:0000256" key="4">
    <source>
        <dbReference type="ARBA" id="ARBA00022741"/>
    </source>
</evidence>
<dbReference type="EMBL" id="FNND01000011">
    <property type="protein sequence ID" value="SDX18608.1"/>
    <property type="molecule type" value="Genomic_DNA"/>
</dbReference>
<proteinExistence type="inferred from homology"/>
<dbReference type="PANTHER" id="PTHR24220">
    <property type="entry name" value="IMPORT ATP-BINDING PROTEIN"/>
    <property type="match status" value="1"/>
</dbReference>
<comment type="caution">
    <text evidence="7">The sequence shown here is derived from an EMBL/GenBank/DDBJ whole genome shotgun (WGS) entry which is preliminary data.</text>
</comment>
<organism evidence="7 8">
    <name type="scientific">Capnocytophaga granulosa</name>
    <dbReference type="NCBI Taxonomy" id="45242"/>
    <lineage>
        <taxon>Bacteria</taxon>
        <taxon>Pseudomonadati</taxon>
        <taxon>Bacteroidota</taxon>
        <taxon>Flavobacteriia</taxon>
        <taxon>Flavobacteriales</taxon>
        <taxon>Flavobacteriaceae</taxon>
        <taxon>Capnocytophaga</taxon>
    </lineage>
</organism>
<keyword evidence="5 7" id="KW-0067">ATP-binding</keyword>
<keyword evidence="7" id="KW-0132">Cell division</keyword>
<keyword evidence="7" id="KW-0131">Cell cycle</keyword>
<evidence type="ECO:0000256" key="1">
    <source>
        <dbReference type="ARBA" id="ARBA00002579"/>
    </source>
</evidence>
<dbReference type="Proteomes" id="UP000182771">
    <property type="component" value="Unassembled WGS sequence"/>
</dbReference>
<comment type="function">
    <text evidence="1">Part of the ABC transporter FtsEX involved in cellular division. Important for assembly or stability of the septal ring.</text>
</comment>
<evidence type="ECO:0000259" key="6">
    <source>
        <dbReference type="PROSITE" id="PS50893"/>
    </source>
</evidence>
<accession>A0A1H2ZNR3</accession>
<dbReference type="GO" id="GO:0005524">
    <property type="term" value="F:ATP binding"/>
    <property type="evidence" value="ECO:0007669"/>
    <property type="project" value="UniProtKB-KW"/>
</dbReference>
<dbReference type="AlphaFoldDB" id="A0A1H2ZNR3"/>
<reference evidence="7 8" key="1">
    <citation type="submission" date="2016-10" db="EMBL/GenBank/DDBJ databases">
        <authorList>
            <person name="Varghese N."/>
            <person name="Submissions S."/>
        </authorList>
    </citation>
    <scope>NUCLEOTIDE SEQUENCE [LARGE SCALE GENOMIC DNA]</scope>
    <source>
        <strain evidence="7 8">DSM 11449</strain>
    </source>
</reference>
<gene>
    <name evidence="7" type="ORF">SAMN05444420_11117</name>
</gene>
<feature type="domain" description="ABC transporter" evidence="6">
    <location>
        <begin position="14"/>
        <end position="235"/>
    </location>
</feature>
<evidence type="ECO:0000313" key="7">
    <source>
        <dbReference type="EMBL" id="SDX18608.1"/>
    </source>
</evidence>
<dbReference type="Gene3D" id="3.40.50.300">
    <property type="entry name" value="P-loop containing nucleotide triphosphate hydrolases"/>
    <property type="match status" value="1"/>
</dbReference>
<protein>
    <recommendedName>
        <fullName evidence="3">Cell division ATP-binding protein FtsE</fullName>
    </recommendedName>
</protein>
<dbReference type="FunFam" id="3.40.50.300:FF:000056">
    <property type="entry name" value="Cell division ATP-binding protein FtsE"/>
    <property type="match status" value="1"/>
</dbReference>
<dbReference type="SUPFAM" id="SSF52540">
    <property type="entry name" value="P-loop containing nucleoside triphosphate hydrolases"/>
    <property type="match status" value="1"/>
</dbReference>
<dbReference type="GO" id="GO:0022857">
    <property type="term" value="F:transmembrane transporter activity"/>
    <property type="evidence" value="ECO:0007669"/>
    <property type="project" value="TreeGrafter"/>
</dbReference>
<evidence type="ECO:0000256" key="5">
    <source>
        <dbReference type="ARBA" id="ARBA00022840"/>
    </source>
</evidence>
<dbReference type="GO" id="GO:0051301">
    <property type="term" value="P:cell division"/>
    <property type="evidence" value="ECO:0007669"/>
    <property type="project" value="UniProtKB-KW"/>
</dbReference>